<name>G7WCR8_DESOD</name>
<dbReference type="SUPFAM" id="SSF69593">
    <property type="entry name" value="Glycerol-3-phosphate (1)-acyltransferase"/>
    <property type="match status" value="1"/>
</dbReference>
<evidence type="ECO:0000259" key="3">
    <source>
        <dbReference type="SMART" id="SM00563"/>
    </source>
</evidence>
<dbReference type="eggNOG" id="COG0204">
    <property type="taxonomic scope" value="Bacteria"/>
</dbReference>
<dbReference type="CDD" id="cd07989">
    <property type="entry name" value="LPLAT_AGPAT-like"/>
    <property type="match status" value="1"/>
</dbReference>
<protein>
    <submittedName>
        <fullName evidence="4">1-acyl-sn-glycerol-3-phosphate acyltransferase</fullName>
    </submittedName>
</protein>
<dbReference type="AlphaFoldDB" id="G7WCR8"/>
<dbReference type="HOGENOM" id="CLU_027938_4_5_9"/>
<keyword evidence="5" id="KW-1185">Reference proteome</keyword>
<sequence length="198" mass="21852">MTLYNFAKKMFCLQFRLMGWKVRGVENMPASGPVILAINHVSIWDPVVAGCSVPRKVSFMAKEELFSLPLLGRLFTKLGAFPVKRGHGDMNAIRQSLAILKEGGVLGLFPEGTRSKSGEIQKGLPGMVLLMEKSQASVVPVKVRGTKRMFTKGWGKITVAIGKPLTAQMLKAPEGVENRREWIANRIMQAMTELPEAK</sequence>
<evidence type="ECO:0000313" key="4">
    <source>
        <dbReference type="EMBL" id="AET66824.1"/>
    </source>
</evidence>
<feature type="domain" description="Phospholipid/glycerol acyltransferase" evidence="3">
    <location>
        <begin position="34"/>
        <end position="146"/>
    </location>
</feature>
<keyword evidence="2 4" id="KW-0012">Acyltransferase</keyword>
<dbReference type="EMBL" id="CP003108">
    <property type="protein sequence ID" value="AET66824.1"/>
    <property type="molecule type" value="Genomic_DNA"/>
</dbReference>
<dbReference type="GO" id="GO:0003841">
    <property type="term" value="F:1-acylglycerol-3-phosphate O-acyltransferase activity"/>
    <property type="evidence" value="ECO:0007669"/>
    <property type="project" value="TreeGrafter"/>
</dbReference>
<dbReference type="STRING" id="768706.Desor_1157"/>
<proteinExistence type="predicted"/>
<dbReference type="Proteomes" id="UP000006346">
    <property type="component" value="Chromosome"/>
</dbReference>
<dbReference type="RefSeq" id="WP_014183645.1">
    <property type="nucleotide sequence ID" value="NC_016584.1"/>
</dbReference>
<dbReference type="OrthoDB" id="9803035at2"/>
<accession>G7WCR8</accession>
<reference evidence="4 5" key="2">
    <citation type="journal article" date="2012" name="J. Bacteriol.">
        <title>Complete genome sequences of Desulfosporosinus orientis DSM765T, Desulfosporosinus youngiae DSM17734T, Desulfosporosinus meridiei DSM13257T, and Desulfosporosinus acidiphilus DSM22704T.</title>
        <authorList>
            <person name="Pester M."/>
            <person name="Brambilla E."/>
            <person name="Alazard D."/>
            <person name="Rattei T."/>
            <person name="Weinmaier T."/>
            <person name="Han J."/>
            <person name="Lucas S."/>
            <person name="Lapidus A."/>
            <person name="Cheng J.F."/>
            <person name="Goodwin L."/>
            <person name="Pitluck S."/>
            <person name="Peters L."/>
            <person name="Ovchinnikova G."/>
            <person name="Teshima H."/>
            <person name="Detter J.C."/>
            <person name="Han C.S."/>
            <person name="Tapia R."/>
            <person name="Land M.L."/>
            <person name="Hauser L."/>
            <person name="Kyrpides N.C."/>
            <person name="Ivanova N.N."/>
            <person name="Pagani I."/>
            <person name="Huntmann M."/>
            <person name="Wei C.L."/>
            <person name="Davenport K.W."/>
            <person name="Daligault H."/>
            <person name="Chain P.S."/>
            <person name="Chen A."/>
            <person name="Mavromatis K."/>
            <person name="Markowitz V."/>
            <person name="Szeto E."/>
            <person name="Mikhailova N."/>
            <person name="Pati A."/>
            <person name="Wagner M."/>
            <person name="Woyke T."/>
            <person name="Ollivier B."/>
            <person name="Klenk H.P."/>
            <person name="Spring S."/>
            <person name="Loy A."/>
        </authorList>
    </citation>
    <scope>NUCLEOTIDE SEQUENCE [LARGE SCALE GENOMIC DNA]</scope>
    <source>
        <strain evidence="5">ATCC 19365 / DSM 765 / NCIMB 8382 / VKM B-1628</strain>
    </source>
</reference>
<reference evidence="5" key="1">
    <citation type="submission" date="2011-11" db="EMBL/GenBank/DDBJ databases">
        <title>Complete sequence of Desulfosporosinus orientis DSM 765.</title>
        <authorList>
            <person name="Lucas S."/>
            <person name="Han J."/>
            <person name="Lapidus A."/>
            <person name="Cheng J.-F."/>
            <person name="Goodwin L."/>
            <person name="Pitluck S."/>
            <person name="Peters L."/>
            <person name="Ovchinnikova G."/>
            <person name="Teshima H."/>
            <person name="Detter J.C."/>
            <person name="Han C."/>
            <person name="Tapia R."/>
            <person name="Land M."/>
            <person name="Hauser L."/>
            <person name="Kyrpides N."/>
            <person name="Ivanova N."/>
            <person name="Pagani I."/>
            <person name="Pester M."/>
            <person name="Spring S."/>
            <person name="Ollivier B."/>
            <person name="Rattei T."/>
            <person name="Klenk H.-P."/>
            <person name="Wagner M."/>
            <person name="Loy A."/>
            <person name="Woyke T."/>
        </authorList>
    </citation>
    <scope>NUCLEOTIDE SEQUENCE [LARGE SCALE GENOMIC DNA]</scope>
    <source>
        <strain evidence="5">ATCC 19365 / DSM 765 / NCIMB 8382 / VKM B-1628</strain>
    </source>
</reference>
<gene>
    <name evidence="4" type="ordered locus">Desor_1157</name>
</gene>
<dbReference type="InterPro" id="IPR002123">
    <property type="entry name" value="Plipid/glycerol_acylTrfase"/>
</dbReference>
<dbReference type="GO" id="GO:0006654">
    <property type="term" value="P:phosphatidic acid biosynthetic process"/>
    <property type="evidence" value="ECO:0007669"/>
    <property type="project" value="TreeGrafter"/>
</dbReference>
<dbReference type="Pfam" id="PF01553">
    <property type="entry name" value="Acyltransferase"/>
    <property type="match status" value="1"/>
</dbReference>
<dbReference type="PANTHER" id="PTHR10434:SF11">
    <property type="entry name" value="1-ACYL-SN-GLYCEROL-3-PHOSPHATE ACYLTRANSFERASE"/>
    <property type="match status" value="1"/>
</dbReference>
<dbReference type="KEGG" id="dor:Desor_1157"/>
<evidence type="ECO:0000256" key="2">
    <source>
        <dbReference type="ARBA" id="ARBA00023315"/>
    </source>
</evidence>
<dbReference type="PANTHER" id="PTHR10434">
    <property type="entry name" value="1-ACYL-SN-GLYCEROL-3-PHOSPHATE ACYLTRANSFERASE"/>
    <property type="match status" value="1"/>
</dbReference>
<dbReference type="SMART" id="SM00563">
    <property type="entry name" value="PlsC"/>
    <property type="match status" value="1"/>
</dbReference>
<evidence type="ECO:0000313" key="5">
    <source>
        <dbReference type="Proteomes" id="UP000006346"/>
    </source>
</evidence>
<organism evidence="4 5">
    <name type="scientific">Desulfosporosinus orientis (strain ATCC 19365 / DSM 765 / NCIMB 8382 / VKM B-1628 / Singapore I)</name>
    <name type="common">Desulfotomaculum orientis</name>
    <dbReference type="NCBI Taxonomy" id="768706"/>
    <lineage>
        <taxon>Bacteria</taxon>
        <taxon>Bacillati</taxon>
        <taxon>Bacillota</taxon>
        <taxon>Clostridia</taxon>
        <taxon>Eubacteriales</taxon>
        <taxon>Desulfitobacteriaceae</taxon>
        <taxon>Desulfosporosinus</taxon>
    </lineage>
</organism>
<keyword evidence="1 4" id="KW-0808">Transferase</keyword>
<evidence type="ECO:0000256" key="1">
    <source>
        <dbReference type="ARBA" id="ARBA00022679"/>
    </source>
</evidence>
<dbReference type="PATRIC" id="fig|768706.3.peg.1140"/>